<dbReference type="InterPro" id="IPR006842">
    <property type="entry name" value="Transposase_31"/>
</dbReference>
<evidence type="ECO:0000259" key="1">
    <source>
        <dbReference type="Pfam" id="PF04754"/>
    </source>
</evidence>
<reference evidence="2" key="1">
    <citation type="journal article" date="2021" name="PeerJ">
        <title>Extensive microbial diversity within the chicken gut microbiome revealed by metagenomics and culture.</title>
        <authorList>
            <person name="Gilroy R."/>
            <person name="Ravi A."/>
            <person name="Getino M."/>
            <person name="Pursley I."/>
            <person name="Horton D.L."/>
            <person name="Alikhan N.F."/>
            <person name="Baker D."/>
            <person name="Gharbi K."/>
            <person name="Hall N."/>
            <person name="Watson M."/>
            <person name="Adriaenssens E.M."/>
            <person name="Foster-Nyarko E."/>
            <person name="Jarju S."/>
            <person name="Secka A."/>
            <person name="Antonio M."/>
            <person name="Oren A."/>
            <person name="Chaudhuri R.R."/>
            <person name="La Ragione R."/>
            <person name="Hildebrand F."/>
            <person name="Pallen M.J."/>
        </authorList>
    </citation>
    <scope>NUCLEOTIDE SEQUENCE</scope>
    <source>
        <strain evidence="2">CHK191-13928</strain>
    </source>
</reference>
<accession>A0A9D1WVZ2</accession>
<name>A0A9D1WVZ2_9FIRM</name>
<dbReference type="AlphaFoldDB" id="A0A9D1WVZ2"/>
<evidence type="ECO:0000313" key="2">
    <source>
        <dbReference type="EMBL" id="HIX68147.1"/>
    </source>
</evidence>
<sequence length="278" mass="33147">MGQKDMAEKLLEDYPDVFADIINVLVFQGERRVREEDLYQTNVRSQYKADGQKLHEQERDNFKVWINGSHKILLGIENQTKIDRDMPLRVISYDGAAYREQILNKKESERSQVMTVVLYFGEEPWKQPRSLKERIPQIGKLQGNDYKLHVFEIAFLTEEQISMFQSDFGIVAEFFVKQRKKEEYHGNQKPIRHVDAVLKFMSVFAKDERFLKLRIPKEDQIMSSKLLDRIEEEGKEIGKEQTFQLVEILMKENKMEEMKRIQVDAEYYDKLLKEYHII</sequence>
<comment type="caution">
    <text evidence="2">The sequence shown here is derived from an EMBL/GenBank/DDBJ whole genome shotgun (WGS) entry which is preliminary data.</text>
</comment>
<dbReference type="Proteomes" id="UP000886721">
    <property type="component" value="Unassembled WGS sequence"/>
</dbReference>
<reference evidence="2" key="2">
    <citation type="submission" date="2021-04" db="EMBL/GenBank/DDBJ databases">
        <authorList>
            <person name="Gilroy R."/>
        </authorList>
    </citation>
    <scope>NUCLEOTIDE SEQUENCE</scope>
    <source>
        <strain evidence="2">CHK191-13928</strain>
    </source>
</reference>
<organism evidence="2 3">
    <name type="scientific">Candidatus Anaerostipes excrementavium</name>
    <dbReference type="NCBI Taxonomy" id="2838463"/>
    <lineage>
        <taxon>Bacteria</taxon>
        <taxon>Bacillati</taxon>
        <taxon>Bacillota</taxon>
        <taxon>Clostridia</taxon>
        <taxon>Lachnospirales</taxon>
        <taxon>Lachnospiraceae</taxon>
        <taxon>Anaerostipes</taxon>
    </lineage>
</organism>
<feature type="domain" description="Transposase (putative) YhgA-like" evidence="1">
    <location>
        <begin position="71"/>
        <end position="136"/>
    </location>
</feature>
<gene>
    <name evidence="2" type="ORF">H9735_08550</name>
</gene>
<protein>
    <submittedName>
        <fullName evidence="2">Rpn family recombination-promoting nuclease/putative transposase</fullName>
    </submittedName>
</protein>
<proteinExistence type="predicted"/>
<dbReference type="Pfam" id="PF04754">
    <property type="entry name" value="Transposase_31"/>
    <property type="match status" value="1"/>
</dbReference>
<dbReference type="EMBL" id="DXEM01000028">
    <property type="protein sequence ID" value="HIX68147.1"/>
    <property type="molecule type" value="Genomic_DNA"/>
</dbReference>
<evidence type="ECO:0000313" key="3">
    <source>
        <dbReference type="Proteomes" id="UP000886721"/>
    </source>
</evidence>